<organism evidence="2 3">
    <name type="scientific">Heracleum sosnowskyi</name>
    <dbReference type="NCBI Taxonomy" id="360622"/>
    <lineage>
        <taxon>Eukaryota</taxon>
        <taxon>Viridiplantae</taxon>
        <taxon>Streptophyta</taxon>
        <taxon>Embryophyta</taxon>
        <taxon>Tracheophyta</taxon>
        <taxon>Spermatophyta</taxon>
        <taxon>Magnoliopsida</taxon>
        <taxon>eudicotyledons</taxon>
        <taxon>Gunneridae</taxon>
        <taxon>Pentapetalae</taxon>
        <taxon>asterids</taxon>
        <taxon>campanulids</taxon>
        <taxon>Apiales</taxon>
        <taxon>Apiaceae</taxon>
        <taxon>Apioideae</taxon>
        <taxon>apioid superclade</taxon>
        <taxon>Tordylieae</taxon>
        <taxon>Tordyliinae</taxon>
        <taxon>Heracleum</taxon>
    </lineage>
</organism>
<feature type="region of interest" description="Disordered" evidence="1">
    <location>
        <begin position="1"/>
        <end position="65"/>
    </location>
</feature>
<sequence length="160" mass="17575">MDDNENVETHDTDGGNDQEDENTPTRSSRSSQSSDHSSHSTQSTAQSTQSTPSQSPGSGNPNHHPLICNEGALESCFILIRFKPNRIQGSLLVKLVQLIQNTVLELILPDTTNHQHCIINLHLIVNTVWQALDYVIAEANQQGVRLLLALVNNLEAFGDI</sequence>
<dbReference type="EMBL" id="JAUIZM010000010">
    <property type="protein sequence ID" value="KAK1362642.1"/>
    <property type="molecule type" value="Genomic_DNA"/>
</dbReference>
<reference evidence="2" key="2">
    <citation type="submission" date="2023-05" db="EMBL/GenBank/DDBJ databases">
        <authorList>
            <person name="Schelkunov M.I."/>
        </authorList>
    </citation>
    <scope>NUCLEOTIDE SEQUENCE</scope>
    <source>
        <strain evidence="2">Hsosn_3</strain>
        <tissue evidence="2">Leaf</tissue>
    </source>
</reference>
<evidence type="ECO:0000313" key="2">
    <source>
        <dbReference type="EMBL" id="KAK1362642.1"/>
    </source>
</evidence>
<dbReference type="Gene3D" id="3.20.20.80">
    <property type="entry name" value="Glycosidases"/>
    <property type="match status" value="1"/>
</dbReference>
<accession>A0AAD8M7R5</accession>
<gene>
    <name evidence="2" type="ORF">POM88_047116</name>
</gene>
<evidence type="ECO:0000313" key="3">
    <source>
        <dbReference type="Proteomes" id="UP001237642"/>
    </source>
</evidence>
<reference evidence="2" key="1">
    <citation type="submission" date="2023-02" db="EMBL/GenBank/DDBJ databases">
        <title>Genome of toxic invasive species Heracleum sosnowskyi carries increased number of genes despite the absence of recent whole-genome duplications.</title>
        <authorList>
            <person name="Schelkunov M."/>
            <person name="Shtratnikova V."/>
            <person name="Makarenko M."/>
            <person name="Klepikova A."/>
            <person name="Omelchenko D."/>
            <person name="Novikova G."/>
            <person name="Obukhova E."/>
            <person name="Bogdanov V."/>
            <person name="Penin A."/>
            <person name="Logacheva M."/>
        </authorList>
    </citation>
    <scope>NUCLEOTIDE SEQUENCE</scope>
    <source>
        <strain evidence="2">Hsosn_3</strain>
        <tissue evidence="2">Leaf</tissue>
    </source>
</reference>
<dbReference type="Proteomes" id="UP001237642">
    <property type="component" value="Unassembled WGS sequence"/>
</dbReference>
<evidence type="ECO:0000256" key="1">
    <source>
        <dbReference type="SAM" id="MobiDB-lite"/>
    </source>
</evidence>
<protein>
    <submittedName>
        <fullName evidence="2">Uncharacterized protein</fullName>
    </submittedName>
</protein>
<feature type="compositionally biased region" description="Low complexity" evidence="1">
    <location>
        <begin position="25"/>
        <end position="59"/>
    </location>
</feature>
<name>A0AAD8M7R5_9APIA</name>
<keyword evidence="3" id="KW-1185">Reference proteome</keyword>
<proteinExistence type="predicted"/>
<dbReference type="AlphaFoldDB" id="A0AAD8M7R5"/>
<comment type="caution">
    <text evidence="2">The sequence shown here is derived from an EMBL/GenBank/DDBJ whole genome shotgun (WGS) entry which is preliminary data.</text>
</comment>